<evidence type="ECO:0000256" key="3">
    <source>
        <dbReference type="PROSITE-ProRule" id="PRU00221"/>
    </source>
</evidence>
<dbReference type="PROSITE" id="PS50082">
    <property type="entry name" value="WD_REPEATS_2"/>
    <property type="match status" value="1"/>
</dbReference>
<keyword evidence="2" id="KW-0677">Repeat</keyword>
<dbReference type="Proteomes" id="UP000265160">
    <property type="component" value="LG13"/>
</dbReference>
<dbReference type="InterPro" id="IPR036322">
    <property type="entry name" value="WD40_repeat_dom_sf"/>
</dbReference>
<keyword evidence="5" id="KW-1185">Reference proteome</keyword>
<dbReference type="InterPro" id="IPR019775">
    <property type="entry name" value="WD40_repeat_CS"/>
</dbReference>
<dbReference type="Gene3D" id="2.130.10.10">
    <property type="entry name" value="YVTN repeat-like/Quinoprotein amine dehydrogenase"/>
    <property type="match status" value="1"/>
</dbReference>
<reference evidence="4 5" key="1">
    <citation type="journal article" date="2014" name="Nature">
        <title>The genomic substrate for adaptive radiation in African cichlid fish.</title>
        <authorList>
            <person name="Brawand D."/>
            <person name="Wagner C.E."/>
            <person name="Li Y.I."/>
            <person name="Malinsky M."/>
            <person name="Keller I."/>
            <person name="Fan S."/>
            <person name="Simakov O."/>
            <person name="Ng A.Y."/>
            <person name="Lim Z.W."/>
            <person name="Bezault E."/>
            <person name="Turner-Maier J."/>
            <person name="Johnson J."/>
            <person name="Alcazar R."/>
            <person name="Noh H.J."/>
            <person name="Russell P."/>
            <person name="Aken B."/>
            <person name="Alfoldi J."/>
            <person name="Amemiya C."/>
            <person name="Azzouzi N."/>
            <person name="Baroiller J.F."/>
            <person name="Barloy-Hubler F."/>
            <person name="Berlin A."/>
            <person name="Bloomquist R."/>
            <person name="Carleton K.L."/>
            <person name="Conte M.A."/>
            <person name="D'Cotta H."/>
            <person name="Eshel O."/>
            <person name="Gaffney L."/>
            <person name="Galibert F."/>
            <person name="Gante H.F."/>
            <person name="Gnerre S."/>
            <person name="Greuter L."/>
            <person name="Guyon R."/>
            <person name="Haddad N.S."/>
            <person name="Haerty W."/>
            <person name="Harris R.M."/>
            <person name="Hofmann H.A."/>
            <person name="Hourlier T."/>
            <person name="Hulata G."/>
            <person name="Jaffe D.B."/>
            <person name="Lara M."/>
            <person name="Lee A.P."/>
            <person name="MacCallum I."/>
            <person name="Mwaiko S."/>
            <person name="Nikaido M."/>
            <person name="Nishihara H."/>
            <person name="Ozouf-Costaz C."/>
            <person name="Penman D.J."/>
            <person name="Przybylski D."/>
            <person name="Rakotomanga M."/>
            <person name="Renn S.C.P."/>
            <person name="Ribeiro F.J."/>
            <person name="Ron M."/>
            <person name="Salzburger W."/>
            <person name="Sanchez-Pulido L."/>
            <person name="Santos M.E."/>
            <person name="Searle S."/>
            <person name="Sharpe T."/>
            <person name="Swofford R."/>
            <person name="Tan F.J."/>
            <person name="Williams L."/>
            <person name="Young S."/>
            <person name="Yin S."/>
            <person name="Okada N."/>
            <person name="Kocher T.D."/>
            <person name="Miska E.A."/>
            <person name="Lander E.S."/>
            <person name="Venkatesh B."/>
            <person name="Fernald R.D."/>
            <person name="Meyer A."/>
            <person name="Ponting C.P."/>
            <person name="Streelman J.T."/>
            <person name="Lindblad-Toh K."/>
            <person name="Seehausen O."/>
            <person name="Di Palma F."/>
        </authorList>
    </citation>
    <scope>NUCLEOTIDE SEQUENCE</scope>
</reference>
<dbReference type="InterPro" id="IPR001680">
    <property type="entry name" value="WD40_rpt"/>
</dbReference>
<dbReference type="PANTHER" id="PTHR46108">
    <property type="entry name" value="BLUE CHEESE"/>
    <property type="match status" value="1"/>
</dbReference>
<feature type="repeat" description="WD" evidence="3">
    <location>
        <begin position="118"/>
        <end position="159"/>
    </location>
</feature>
<dbReference type="GeneTree" id="ENSGT00940000155684"/>
<dbReference type="SUPFAM" id="SSF50978">
    <property type="entry name" value="WD40 repeat-like"/>
    <property type="match status" value="1"/>
</dbReference>
<dbReference type="PROSITE" id="PS50294">
    <property type="entry name" value="WD_REPEATS_REGION"/>
    <property type="match status" value="1"/>
</dbReference>
<proteinExistence type="predicted"/>
<dbReference type="InterPro" id="IPR051944">
    <property type="entry name" value="BEACH_domain_protein"/>
</dbReference>
<dbReference type="STRING" id="106582.ENSMZEP00005004882"/>
<dbReference type="AlphaFoldDB" id="A0A3P9B526"/>
<accession>A0A3P9B526</accession>
<evidence type="ECO:0000313" key="4">
    <source>
        <dbReference type="Ensembl" id="ENSMZEP00005004882.1"/>
    </source>
</evidence>
<reference evidence="4" key="2">
    <citation type="submission" date="2025-08" db="UniProtKB">
        <authorList>
            <consortium name="Ensembl"/>
        </authorList>
    </citation>
    <scope>IDENTIFICATION</scope>
</reference>
<sequence>PALFALGTGKGPVGQILCLEKEVLVLEKNQLLLSSLRCCFFSWGFPDNSCAFGNHATEKVLCNTFAVCESLCDWGDILCAACPNVTTVITAGTSTVVCVWDVAVTKDKLTHMKLRQPLYGHTDTVVCLAVSEVHSIIVSGSHDLTCILWDLEELSYITQLAGHTTIVSALAINDLTGEIVSCAGPQLYLWTMKGQLLTCTDTSCGPQSNILCISFTQRHEWDSRNVIITGCEDGIIRVKEPVQAKGWERHLVLHQELNRSQAVSQRRYKNNPAITALAMSRTHATLLAGDAWGQVFTWTCE</sequence>
<evidence type="ECO:0000256" key="1">
    <source>
        <dbReference type="ARBA" id="ARBA00022574"/>
    </source>
</evidence>
<protein>
    <submittedName>
        <fullName evidence="4">Uncharacterized protein</fullName>
    </submittedName>
</protein>
<dbReference type="Ensembl" id="ENSMZET00005005096.1">
    <property type="protein sequence ID" value="ENSMZEP00005004882.1"/>
    <property type="gene ID" value="ENSMZEG00005003783.1"/>
</dbReference>
<dbReference type="Pfam" id="PF00400">
    <property type="entry name" value="WD40"/>
    <property type="match status" value="2"/>
</dbReference>
<evidence type="ECO:0000313" key="5">
    <source>
        <dbReference type="Proteomes" id="UP000265160"/>
    </source>
</evidence>
<keyword evidence="1 3" id="KW-0853">WD repeat</keyword>
<dbReference type="PROSITE" id="PS00678">
    <property type="entry name" value="WD_REPEATS_1"/>
    <property type="match status" value="1"/>
</dbReference>
<reference evidence="4" key="3">
    <citation type="submission" date="2025-09" db="UniProtKB">
        <authorList>
            <consortium name="Ensembl"/>
        </authorList>
    </citation>
    <scope>IDENTIFICATION</scope>
</reference>
<dbReference type="SMART" id="SM00320">
    <property type="entry name" value="WD40"/>
    <property type="match status" value="4"/>
</dbReference>
<dbReference type="GO" id="GO:0019882">
    <property type="term" value="P:antigen processing and presentation"/>
    <property type="evidence" value="ECO:0007669"/>
    <property type="project" value="TreeGrafter"/>
</dbReference>
<name>A0A3P9B526_9CICH</name>
<dbReference type="InterPro" id="IPR015943">
    <property type="entry name" value="WD40/YVTN_repeat-like_dom_sf"/>
</dbReference>
<dbReference type="PANTHER" id="PTHR46108:SF3">
    <property type="entry name" value="WD REPEAT- AND FYVE DOMAIN-CONTAINING PROTEIN 4"/>
    <property type="match status" value="1"/>
</dbReference>
<evidence type="ECO:0000256" key="2">
    <source>
        <dbReference type="ARBA" id="ARBA00022737"/>
    </source>
</evidence>
<organism evidence="4 5">
    <name type="scientific">Maylandia zebra</name>
    <name type="common">zebra mbuna</name>
    <dbReference type="NCBI Taxonomy" id="106582"/>
    <lineage>
        <taxon>Eukaryota</taxon>
        <taxon>Metazoa</taxon>
        <taxon>Chordata</taxon>
        <taxon>Craniata</taxon>
        <taxon>Vertebrata</taxon>
        <taxon>Euteleostomi</taxon>
        <taxon>Actinopterygii</taxon>
        <taxon>Neopterygii</taxon>
        <taxon>Teleostei</taxon>
        <taxon>Neoteleostei</taxon>
        <taxon>Acanthomorphata</taxon>
        <taxon>Ovalentaria</taxon>
        <taxon>Cichlomorphae</taxon>
        <taxon>Cichliformes</taxon>
        <taxon>Cichlidae</taxon>
        <taxon>African cichlids</taxon>
        <taxon>Pseudocrenilabrinae</taxon>
        <taxon>Haplochromini</taxon>
        <taxon>Maylandia</taxon>
        <taxon>Maylandia zebra complex</taxon>
    </lineage>
</organism>